<dbReference type="InterPro" id="IPR036591">
    <property type="entry name" value="YggU-like_sf"/>
</dbReference>
<feature type="region of interest" description="Disordered" evidence="11">
    <location>
        <begin position="595"/>
        <end position="634"/>
    </location>
</feature>
<feature type="compositionally biased region" description="Basic residues" evidence="11">
    <location>
        <begin position="912"/>
        <end position="924"/>
    </location>
</feature>
<evidence type="ECO:0000256" key="4">
    <source>
        <dbReference type="ARBA" id="ARBA00022448"/>
    </source>
</evidence>
<comment type="subcellular location">
    <subcellularLocation>
        <location evidence="1">Endomembrane system</location>
        <topology evidence="1">Multi-pass membrane protein</topology>
    </subcellularLocation>
</comment>
<feature type="transmembrane region" description="Helical" evidence="12">
    <location>
        <begin position="174"/>
        <end position="192"/>
    </location>
</feature>
<evidence type="ECO:0000256" key="3">
    <source>
        <dbReference type="ARBA" id="ARBA00013242"/>
    </source>
</evidence>
<feature type="transmembrane region" description="Helical" evidence="12">
    <location>
        <begin position="398"/>
        <end position="418"/>
    </location>
</feature>
<evidence type="ECO:0000256" key="5">
    <source>
        <dbReference type="ARBA" id="ARBA00022692"/>
    </source>
</evidence>
<reference evidence="13" key="1">
    <citation type="submission" date="2022-07" db="EMBL/GenBank/DDBJ databases">
        <title>Evaluation of T. orientalis genome assembly methods using nanopore sequencing and analysis of variation between genomes.</title>
        <authorList>
            <person name="Yam J."/>
            <person name="Micallef M.L."/>
            <person name="Liu M."/>
            <person name="Djordjevic S.P."/>
            <person name="Bogema D.R."/>
            <person name="Jenkins C."/>
        </authorList>
    </citation>
    <scope>NUCLEOTIDE SEQUENCE</scope>
    <source>
        <strain evidence="13">Goon Nure</strain>
    </source>
</reference>
<dbReference type="PANTHER" id="PTHR13420:SF7">
    <property type="entry name" value="UPF0235 PROTEIN C15ORF40"/>
    <property type="match status" value="1"/>
</dbReference>
<feature type="compositionally biased region" description="Basic and acidic residues" evidence="11">
    <location>
        <begin position="925"/>
        <end position="936"/>
    </location>
</feature>
<gene>
    <name evidence="13" type="ORF">MACK_002610</name>
</gene>
<sequence length="1386" mass="151978">MGSADYTAIAVTSTFLGLCFIHVAKEFSFSLKIRDSTSPEDNFNSPGAVKQRLGKTINKLFLAHVGSNDLALLFILLAIAAIIWAVSGNLANALCFFLGSITSVAVGLIAIFVSRRTASKLVNLAHSGVRRVYKRCIGNASALVVLCLGLNALVILAISSALTLKEINNSNIMTGLKAISFYSFGNLVVTLYSRTSGGLYNNAFSILAQSYLENEDENRPIFDSMNTYLQNIYEVILEVVAIISTLFCTYFLVIGGFSDDGNIVATSFGYINFPVLVLAFSMAISVIFIFIFGFIMKNNSMKLIKRSFFYITGASLVVILTLLPIFHATFTPKTLETVRYGRFTNYGLVISGSVSGMLVAISNFWFLSSYTKPGKSVNLSVFTSLTGGVVNSLSFAKLLSVVPTLAVCFNLLMCVFGSDLYGLLYVAIGFMCMITMVLVGSVFYSLMVTSSKFARYCNYDNDVRHMLGSFKRSWYDINALVRPFISTMSILIALVLLSHLSHSLNLNKYSHFHPLVVMSTLIGCLFPVFQSGLILRISSGIANWRLKKNGYLGLLDELYFDHADDKDREDKDDRDMGDSFERNQKFLNKLKFWKKGGSDKKSNRKKSMSGHGKSSKDGTSPQESENGDRPQGDTEEVVVNVHGESNNFRTFGRAFKACLLKEAGVREDMLLNAPIMCSSARSTHQDYLTPTLAAQANLNQQNDLGVGSAAAEVVENTEAAIPQDPETNVTGSLGVYKHGSRDYRILKNADNHYKMFHPKYHDKHFNLRKKSKVASGSIEELQSLLSKDSEPVDETNETSIYCPSYELSDGVNSEIDCEPGDSLDKVYRRSEDMQKDVVRSVNIHYYNQTSCGSAYTERESGPILKVLQDNQVHTREPESDSESTNTKNNRKSVSQPSEASHSKRGSNEGRRRFGRSLRRSRGRKHPTEARSDEASVNKEPATAPASSPIDSSELPPPEEMDILARLSSFRAHSDIASDHDKPLSQHDSSIPKYVPEITTPAPSSDKETPAALSGTDTPLAPTGKNTPVSASGNESPRSQSSKLTDSGLGATDSSAPEPMGPSSSDAENDARPADSVPLDNDKDFAQELNIKIQQNLIPPDVDISNQPRRPTPKCIELPVFKDLEAASSDKVESTESSNLGSYSKTSSYHNTLISMLLSIVPFIFSLGFPMLFGVIFGSISVSVVALFSTVSSSLLVQVMLFCSTSWESTLLFMESKRARAENNGQDQVVNDIDFKNGKAINMIGKITLCSVGPVLNTLVIAIPLLRLIFFYVPFGRRGLMNRASQNVKFLEEGKAGELILKVNVKPGAKQTQVVGEVEGLLSLQISAPPREGECNKALVEYVAELLRLRKGNVSLIHGHKSRDKVLSLSGITLDEAKQLLSEHMDS</sequence>
<evidence type="ECO:0000256" key="7">
    <source>
        <dbReference type="ARBA" id="ARBA00022967"/>
    </source>
</evidence>
<proteinExistence type="inferred from homology"/>
<accession>A0A976MDS3</accession>
<evidence type="ECO:0000256" key="10">
    <source>
        <dbReference type="ARBA" id="ARBA00023136"/>
    </source>
</evidence>
<dbReference type="EC" id="7.1.3.1" evidence="3"/>
<evidence type="ECO:0000313" key="14">
    <source>
        <dbReference type="Proteomes" id="UP000244811"/>
    </source>
</evidence>
<protein>
    <recommendedName>
        <fullName evidence="3">H(+)-exporting diphosphatase</fullName>
        <ecNumber evidence="3">7.1.3.1</ecNumber>
    </recommendedName>
</protein>
<dbReference type="GO" id="GO:0016020">
    <property type="term" value="C:membrane"/>
    <property type="evidence" value="ECO:0007669"/>
    <property type="project" value="InterPro"/>
</dbReference>
<dbReference type="Gene3D" id="3.30.1200.10">
    <property type="entry name" value="YggU-like"/>
    <property type="match status" value="1"/>
</dbReference>
<keyword evidence="9" id="KW-0406">Ion transport</keyword>
<feature type="compositionally biased region" description="Polar residues" evidence="11">
    <location>
        <begin position="1023"/>
        <end position="1044"/>
    </location>
</feature>
<feature type="transmembrane region" description="Helical" evidence="12">
    <location>
        <begin position="346"/>
        <end position="367"/>
    </location>
</feature>
<dbReference type="HAMAP" id="MF_00634">
    <property type="entry name" value="UPF0235"/>
    <property type="match status" value="1"/>
</dbReference>
<feature type="transmembrane region" description="Helical" evidence="12">
    <location>
        <begin position="1147"/>
        <end position="1164"/>
    </location>
</feature>
<feature type="compositionally biased region" description="Basic and acidic residues" evidence="11">
    <location>
        <begin position="971"/>
        <end position="984"/>
    </location>
</feature>
<feature type="transmembrane region" description="Helical" evidence="12">
    <location>
        <begin position="270"/>
        <end position="295"/>
    </location>
</feature>
<dbReference type="SMART" id="SM01152">
    <property type="entry name" value="DUF167"/>
    <property type="match status" value="1"/>
</dbReference>
<feature type="transmembrane region" description="Helical" evidence="12">
    <location>
        <begin position="1254"/>
        <end position="1274"/>
    </location>
</feature>
<feature type="transmembrane region" description="Helical" evidence="12">
    <location>
        <begin position="90"/>
        <end position="113"/>
    </location>
</feature>
<dbReference type="EMBL" id="CP056072">
    <property type="protein sequence ID" value="UKK02517.1"/>
    <property type="molecule type" value="Genomic_DNA"/>
</dbReference>
<organism evidence="13 14">
    <name type="scientific">Theileria orientalis</name>
    <dbReference type="NCBI Taxonomy" id="68886"/>
    <lineage>
        <taxon>Eukaryota</taxon>
        <taxon>Sar</taxon>
        <taxon>Alveolata</taxon>
        <taxon>Apicomplexa</taxon>
        <taxon>Aconoidasida</taxon>
        <taxon>Piroplasmida</taxon>
        <taxon>Theileriidae</taxon>
        <taxon>Theileria</taxon>
    </lineage>
</organism>
<name>A0A976MDS3_THEOR</name>
<dbReference type="Pfam" id="PF02594">
    <property type="entry name" value="DUF167"/>
    <property type="match status" value="1"/>
</dbReference>
<feature type="transmembrane region" description="Helical" evidence="12">
    <location>
        <begin position="235"/>
        <end position="258"/>
    </location>
</feature>
<keyword evidence="8 12" id="KW-1133">Transmembrane helix</keyword>
<evidence type="ECO:0000256" key="2">
    <source>
        <dbReference type="ARBA" id="ARBA00010364"/>
    </source>
</evidence>
<comment type="similarity">
    <text evidence="2">Belongs to the UPF0235 family.</text>
</comment>
<keyword evidence="7" id="KW-1278">Translocase</keyword>
<evidence type="ECO:0000313" key="13">
    <source>
        <dbReference type="EMBL" id="UKK02517.1"/>
    </source>
</evidence>
<feature type="transmembrane region" description="Helical" evidence="12">
    <location>
        <begin position="479"/>
        <end position="500"/>
    </location>
</feature>
<keyword evidence="5 12" id="KW-0812">Transmembrane</keyword>
<dbReference type="GO" id="GO:0012505">
    <property type="term" value="C:endomembrane system"/>
    <property type="evidence" value="ECO:0007669"/>
    <property type="project" value="UniProtKB-SubCell"/>
</dbReference>
<dbReference type="Pfam" id="PF03030">
    <property type="entry name" value="H_PPase"/>
    <property type="match status" value="2"/>
</dbReference>
<feature type="transmembrane region" description="Helical" evidence="12">
    <location>
        <begin position="140"/>
        <end position="162"/>
    </location>
</feature>
<dbReference type="Proteomes" id="UP000244811">
    <property type="component" value="Chromosome 4"/>
</dbReference>
<dbReference type="PANTHER" id="PTHR13420">
    <property type="entry name" value="UPF0235 PROTEIN C15ORF40"/>
    <property type="match status" value="1"/>
</dbReference>
<evidence type="ECO:0000256" key="6">
    <source>
        <dbReference type="ARBA" id="ARBA00022842"/>
    </source>
</evidence>
<dbReference type="InterPro" id="IPR004131">
    <property type="entry name" value="PPase-energised_H-pump"/>
</dbReference>
<keyword evidence="6" id="KW-0460">Magnesium</keyword>
<dbReference type="GO" id="GO:0004427">
    <property type="term" value="F:inorganic diphosphate phosphatase activity"/>
    <property type="evidence" value="ECO:0007669"/>
    <property type="project" value="InterPro"/>
</dbReference>
<feature type="region of interest" description="Disordered" evidence="11">
    <location>
        <begin position="868"/>
        <end position="1080"/>
    </location>
</feature>
<feature type="transmembrane region" description="Helical" evidence="12">
    <location>
        <begin position="424"/>
        <end position="446"/>
    </location>
</feature>
<feature type="transmembrane region" description="Helical" evidence="12">
    <location>
        <begin position="6"/>
        <end position="24"/>
    </location>
</feature>
<dbReference type="NCBIfam" id="TIGR00251">
    <property type="entry name" value="DUF167 family protein"/>
    <property type="match status" value="1"/>
</dbReference>
<keyword evidence="13" id="KW-0378">Hydrolase</keyword>
<feature type="transmembrane region" description="Helical" evidence="12">
    <location>
        <begin position="512"/>
        <end position="535"/>
    </location>
</feature>
<dbReference type="SUPFAM" id="SSF69786">
    <property type="entry name" value="YggU-like"/>
    <property type="match status" value="1"/>
</dbReference>
<dbReference type="GO" id="GO:0009678">
    <property type="term" value="F:diphosphate hydrolysis-driven proton transmembrane transporter activity"/>
    <property type="evidence" value="ECO:0007669"/>
    <property type="project" value="UniProtKB-EC"/>
</dbReference>
<dbReference type="InterPro" id="IPR003746">
    <property type="entry name" value="DUF167"/>
</dbReference>
<evidence type="ECO:0000256" key="9">
    <source>
        <dbReference type="ARBA" id="ARBA00023065"/>
    </source>
</evidence>
<evidence type="ECO:0000256" key="12">
    <source>
        <dbReference type="SAM" id="Phobius"/>
    </source>
</evidence>
<keyword evidence="10 12" id="KW-0472">Membrane</keyword>
<evidence type="ECO:0000256" key="11">
    <source>
        <dbReference type="SAM" id="MobiDB-lite"/>
    </source>
</evidence>
<feature type="compositionally biased region" description="Polar residues" evidence="11">
    <location>
        <begin position="882"/>
        <end position="899"/>
    </location>
</feature>
<feature type="transmembrane region" description="Helical" evidence="12">
    <location>
        <begin position="60"/>
        <end position="84"/>
    </location>
</feature>
<evidence type="ECO:0000256" key="8">
    <source>
        <dbReference type="ARBA" id="ARBA00022989"/>
    </source>
</evidence>
<dbReference type="GO" id="GO:0005737">
    <property type="term" value="C:cytoplasm"/>
    <property type="evidence" value="ECO:0007669"/>
    <property type="project" value="TreeGrafter"/>
</dbReference>
<keyword evidence="4" id="KW-0813">Transport</keyword>
<evidence type="ECO:0000256" key="1">
    <source>
        <dbReference type="ARBA" id="ARBA00004127"/>
    </source>
</evidence>
<feature type="transmembrane region" description="Helical" evidence="12">
    <location>
        <begin position="307"/>
        <end position="326"/>
    </location>
</feature>